<evidence type="ECO:0000313" key="8">
    <source>
        <dbReference type="Proteomes" id="UP000292818"/>
    </source>
</evidence>
<feature type="transmembrane region" description="Helical" evidence="6">
    <location>
        <begin position="62"/>
        <end position="84"/>
    </location>
</feature>
<gene>
    <name evidence="7" type="ORF">LDELB18P1_0823</name>
</gene>
<dbReference type="Pfam" id="PF02361">
    <property type="entry name" value="CbiQ"/>
    <property type="match status" value="1"/>
</dbReference>
<dbReference type="Proteomes" id="UP000292818">
    <property type="component" value="Unassembled WGS sequence"/>
</dbReference>
<keyword evidence="5 6" id="KW-0472">Membrane</keyword>
<name>A0A4Q7DWL8_9LACO</name>
<evidence type="ECO:0000256" key="4">
    <source>
        <dbReference type="ARBA" id="ARBA00022989"/>
    </source>
</evidence>
<evidence type="ECO:0000256" key="2">
    <source>
        <dbReference type="ARBA" id="ARBA00022475"/>
    </source>
</evidence>
<organism evidence="7 8">
    <name type="scientific">Lactobacillus delbrueckii</name>
    <dbReference type="NCBI Taxonomy" id="1584"/>
    <lineage>
        <taxon>Bacteria</taxon>
        <taxon>Bacillati</taxon>
        <taxon>Bacillota</taxon>
        <taxon>Bacilli</taxon>
        <taxon>Lactobacillales</taxon>
        <taxon>Lactobacillaceae</taxon>
        <taxon>Lactobacillus</taxon>
    </lineage>
</organism>
<dbReference type="PANTHER" id="PTHR34857">
    <property type="entry name" value="SLL0384 PROTEIN"/>
    <property type="match status" value="1"/>
</dbReference>
<accession>A0A4Q7DWL8</accession>
<evidence type="ECO:0000256" key="6">
    <source>
        <dbReference type="SAM" id="Phobius"/>
    </source>
</evidence>
<evidence type="ECO:0000256" key="5">
    <source>
        <dbReference type="ARBA" id="ARBA00023136"/>
    </source>
</evidence>
<dbReference type="GO" id="GO:0005886">
    <property type="term" value="C:plasma membrane"/>
    <property type="evidence" value="ECO:0007669"/>
    <property type="project" value="UniProtKB-ARBA"/>
</dbReference>
<keyword evidence="3 6" id="KW-0812">Transmembrane</keyword>
<comment type="subcellular location">
    <subcellularLocation>
        <location evidence="1">Membrane</location>
        <topology evidence="1">Multi-pass membrane protein</topology>
    </subcellularLocation>
</comment>
<dbReference type="CDD" id="cd16914">
    <property type="entry name" value="EcfT"/>
    <property type="match status" value="1"/>
</dbReference>
<keyword evidence="4 6" id="KW-1133">Transmembrane helix</keyword>
<evidence type="ECO:0000256" key="1">
    <source>
        <dbReference type="ARBA" id="ARBA00004141"/>
    </source>
</evidence>
<reference evidence="7 8" key="1">
    <citation type="submission" date="2019-01" db="EMBL/GenBank/DDBJ databases">
        <title>Colonization of the human gut by bovine bacteria present in Parmesan cheese.</title>
        <authorList>
            <person name="Lugli G.A."/>
            <person name="Milani C."/>
        </authorList>
    </citation>
    <scope>NUCLEOTIDE SEQUENCE [LARGE SCALE GENOMIC DNA]</scope>
    <source>
        <strain evidence="7 8">LDELB18P1</strain>
    </source>
</reference>
<dbReference type="InterPro" id="IPR051611">
    <property type="entry name" value="ECF_transporter_component"/>
</dbReference>
<evidence type="ECO:0000313" key="7">
    <source>
        <dbReference type="EMBL" id="RZM16697.1"/>
    </source>
</evidence>
<dbReference type="EMBL" id="SETJ01000030">
    <property type="protein sequence ID" value="RZM16697.1"/>
    <property type="molecule type" value="Genomic_DNA"/>
</dbReference>
<keyword evidence="2" id="KW-1003">Cell membrane</keyword>
<feature type="transmembrane region" description="Helical" evidence="6">
    <location>
        <begin position="104"/>
        <end position="125"/>
    </location>
</feature>
<comment type="caution">
    <text evidence="7">The sequence shown here is derived from an EMBL/GenBank/DDBJ whole genome shotgun (WGS) entry which is preliminary data.</text>
</comment>
<dbReference type="InterPro" id="IPR003339">
    <property type="entry name" value="ABC/ECF_trnsptr_transmembrane"/>
</dbReference>
<feature type="transmembrane region" description="Helical" evidence="6">
    <location>
        <begin position="239"/>
        <end position="257"/>
    </location>
</feature>
<sequence length="258" mass="28699">MRNKAEDLALPAWQAAIDPISKLLLILLFTLAAFAAGNLPSALIILAASFILALLTKNLHTLWGMCAFSLFLILTMLLIQGLFWPGNHTAAFSVASLTFYQEGLDHAALLACRILTIIFSSSFFIQTTTISENARYLENSGLSYQQVYVLMSVCYILPQMQENLRKIQLAQKARGIAPAKSLLSRIKNLFPVLLPLIVKSFQQAMNRSIALQLRGYASPKRRAACLTNDYWKDKFCHRLLIASCLVLLGVKACLTIFN</sequence>
<dbReference type="AlphaFoldDB" id="A0A4Q7DWL8"/>
<protein>
    <submittedName>
        <fullName evidence="7">ABC transporter permease</fullName>
    </submittedName>
</protein>
<feature type="transmembrane region" description="Helical" evidence="6">
    <location>
        <begin position="23"/>
        <end position="55"/>
    </location>
</feature>
<dbReference type="RefSeq" id="WP_130137413.1">
    <property type="nucleotide sequence ID" value="NZ_BNIE01000054.1"/>
</dbReference>
<dbReference type="PANTHER" id="PTHR34857:SF2">
    <property type="entry name" value="SLL0384 PROTEIN"/>
    <property type="match status" value="1"/>
</dbReference>
<evidence type="ECO:0000256" key="3">
    <source>
        <dbReference type="ARBA" id="ARBA00022692"/>
    </source>
</evidence>
<proteinExistence type="predicted"/>